<keyword evidence="1" id="KW-1133">Transmembrane helix</keyword>
<protein>
    <submittedName>
        <fullName evidence="2">Uncharacterized protein</fullName>
    </submittedName>
</protein>
<dbReference type="AlphaFoldDB" id="A0AAN7TLD8"/>
<reference evidence="2" key="1">
    <citation type="submission" date="2023-08" db="EMBL/GenBank/DDBJ databases">
        <title>Black Yeasts Isolated from many extreme environments.</title>
        <authorList>
            <person name="Coleine C."/>
            <person name="Stajich J.E."/>
            <person name="Selbmann L."/>
        </authorList>
    </citation>
    <scope>NUCLEOTIDE SEQUENCE</scope>
    <source>
        <strain evidence="2">CCFEE 5401</strain>
    </source>
</reference>
<keyword evidence="1" id="KW-0812">Transmembrane</keyword>
<name>A0AAN7TLD8_9PEZI</name>
<dbReference type="Proteomes" id="UP001310890">
    <property type="component" value="Unassembled WGS sequence"/>
</dbReference>
<proteinExistence type="predicted"/>
<accession>A0AAN7TLD8</accession>
<keyword evidence="1" id="KW-0472">Membrane</keyword>
<comment type="caution">
    <text evidence="2">The sequence shown here is derived from an EMBL/GenBank/DDBJ whole genome shotgun (WGS) entry which is preliminary data.</text>
</comment>
<feature type="transmembrane region" description="Helical" evidence="1">
    <location>
        <begin position="105"/>
        <end position="122"/>
    </location>
</feature>
<evidence type="ECO:0000313" key="2">
    <source>
        <dbReference type="EMBL" id="KAK5111454.1"/>
    </source>
</evidence>
<organism evidence="2 3">
    <name type="scientific">Meristemomyces frigidus</name>
    <dbReference type="NCBI Taxonomy" id="1508187"/>
    <lineage>
        <taxon>Eukaryota</taxon>
        <taxon>Fungi</taxon>
        <taxon>Dikarya</taxon>
        <taxon>Ascomycota</taxon>
        <taxon>Pezizomycotina</taxon>
        <taxon>Dothideomycetes</taxon>
        <taxon>Dothideomycetidae</taxon>
        <taxon>Mycosphaerellales</taxon>
        <taxon>Teratosphaeriaceae</taxon>
        <taxon>Meristemomyces</taxon>
    </lineage>
</organism>
<gene>
    <name evidence="2" type="ORF">LTR62_004906</name>
</gene>
<sequence length="140" mass="16034">MPTPSAVEMTATITASQESRDDRMFDEKITRMRKYLAEEMRCRSTERPPDEKAELHKRKNVLLVKYDMIGRAQQQLPRRIAYTAFWARMALSVLLGFFLNTNFAMLSLPGALIFLVVVGYDLSNMIGQVYGMVSRTETST</sequence>
<evidence type="ECO:0000256" key="1">
    <source>
        <dbReference type="SAM" id="Phobius"/>
    </source>
</evidence>
<evidence type="ECO:0000313" key="3">
    <source>
        <dbReference type="Proteomes" id="UP001310890"/>
    </source>
</evidence>
<dbReference type="EMBL" id="JAVRRL010000039">
    <property type="protein sequence ID" value="KAK5111454.1"/>
    <property type="molecule type" value="Genomic_DNA"/>
</dbReference>
<feature type="transmembrane region" description="Helical" evidence="1">
    <location>
        <begin position="80"/>
        <end position="99"/>
    </location>
</feature>